<evidence type="ECO:0000256" key="1">
    <source>
        <dbReference type="SAM" id="MobiDB-lite"/>
    </source>
</evidence>
<dbReference type="EMBL" id="LT670818">
    <property type="protein sequence ID" value="SHH55464.1"/>
    <property type="molecule type" value="Genomic_DNA"/>
</dbReference>
<reference evidence="2 3" key="1">
    <citation type="submission" date="2016-11" db="EMBL/GenBank/DDBJ databases">
        <authorList>
            <person name="Jaros S."/>
            <person name="Januszkiewicz K."/>
            <person name="Wedrychowicz H."/>
        </authorList>
    </citation>
    <scope>NUCLEOTIDE SEQUENCE [LARGE SCALE GENOMIC DNA]</scope>
    <source>
        <strain evidence="2 3">GAS242</strain>
    </source>
</reference>
<evidence type="ECO:0000313" key="3">
    <source>
        <dbReference type="Proteomes" id="UP000190675"/>
    </source>
</evidence>
<accession>A0A1M5TXP2</accession>
<sequence length="86" mass="9930">MMRTPIALPPILKWMELRMPEHRSFTRTASLEESLAKEATQLRKQAQGTPPGVERDLLLRKARRAETASHMTKWPASGYTHQDKFN</sequence>
<organism evidence="2 3">
    <name type="scientific">Bradyrhizobium erythrophlei</name>
    <dbReference type="NCBI Taxonomy" id="1437360"/>
    <lineage>
        <taxon>Bacteria</taxon>
        <taxon>Pseudomonadati</taxon>
        <taxon>Pseudomonadota</taxon>
        <taxon>Alphaproteobacteria</taxon>
        <taxon>Hyphomicrobiales</taxon>
        <taxon>Nitrobacteraceae</taxon>
        <taxon>Bradyrhizobium</taxon>
    </lineage>
</organism>
<proteinExistence type="predicted"/>
<dbReference type="AlphaFoldDB" id="A0A1M5TXP2"/>
<evidence type="ECO:0000313" key="2">
    <source>
        <dbReference type="EMBL" id="SHH55464.1"/>
    </source>
</evidence>
<dbReference type="Proteomes" id="UP000190675">
    <property type="component" value="Chromosome I"/>
</dbReference>
<protein>
    <submittedName>
        <fullName evidence="2">Uncharacterized protein</fullName>
    </submittedName>
</protein>
<gene>
    <name evidence="2" type="ORF">SAMN05444169_8043</name>
</gene>
<name>A0A1M5TXP2_9BRAD</name>
<feature type="region of interest" description="Disordered" evidence="1">
    <location>
        <begin position="64"/>
        <end position="86"/>
    </location>
</feature>